<evidence type="ECO:0000256" key="3">
    <source>
        <dbReference type="ARBA" id="ARBA00022982"/>
    </source>
</evidence>
<protein>
    <recommendedName>
        <fullName evidence="6">4Fe-4S ferredoxin-type domain-containing protein</fullName>
    </recommendedName>
</protein>
<keyword evidence="1" id="KW-0813">Transport</keyword>
<evidence type="ECO:0000256" key="5">
    <source>
        <dbReference type="ARBA" id="ARBA00023014"/>
    </source>
</evidence>
<dbReference type="PANTHER" id="PTHR36923:SF3">
    <property type="entry name" value="FERREDOXIN"/>
    <property type="match status" value="1"/>
</dbReference>
<dbReference type="AlphaFoldDB" id="A0A383ARM8"/>
<keyword evidence="4" id="KW-0408">Iron</keyword>
<keyword evidence="2" id="KW-0479">Metal-binding</keyword>
<dbReference type="PANTHER" id="PTHR36923">
    <property type="entry name" value="FERREDOXIN"/>
    <property type="match status" value="1"/>
</dbReference>
<evidence type="ECO:0000256" key="2">
    <source>
        <dbReference type="ARBA" id="ARBA00022723"/>
    </source>
</evidence>
<dbReference type="GO" id="GO:0009055">
    <property type="term" value="F:electron transfer activity"/>
    <property type="evidence" value="ECO:0007669"/>
    <property type="project" value="InterPro"/>
</dbReference>
<proteinExistence type="predicted"/>
<keyword evidence="3" id="KW-0249">Electron transport</keyword>
<evidence type="ECO:0000256" key="4">
    <source>
        <dbReference type="ARBA" id="ARBA00023004"/>
    </source>
</evidence>
<gene>
    <name evidence="7" type="ORF">METZ01_LOCUS463033</name>
</gene>
<dbReference type="SUPFAM" id="SSF54862">
    <property type="entry name" value="4Fe-4S ferredoxins"/>
    <property type="match status" value="1"/>
</dbReference>
<dbReference type="Pfam" id="PF13370">
    <property type="entry name" value="Fer4_13"/>
    <property type="match status" value="1"/>
</dbReference>
<reference evidence="7" key="1">
    <citation type="submission" date="2018-05" db="EMBL/GenBank/DDBJ databases">
        <authorList>
            <person name="Lanie J.A."/>
            <person name="Ng W.-L."/>
            <person name="Kazmierczak K.M."/>
            <person name="Andrzejewski T.M."/>
            <person name="Davidsen T.M."/>
            <person name="Wayne K.J."/>
            <person name="Tettelin H."/>
            <person name="Glass J.I."/>
            <person name="Rusch D."/>
            <person name="Podicherti R."/>
            <person name="Tsui H.-C.T."/>
            <person name="Winkler M.E."/>
        </authorList>
    </citation>
    <scope>NUCLEOTIDE SEQUENCE</scope>
</reference>
<dbReference type="GO" id="GO:0051536">
    <property type="term" value="F:iron-sulfur cluster binding"/>
    <property type="evidence" value="ECO:0007669"/>
    <property type="project" value="UniProtKB-KW"/>
</dbReference>
<dbReference type="PROSITE" id="PS51379">
    <property type="entry name" value="4FE4S_FER_2"/>
    <property type="match status" value="1"/>
</dbReference>
<feature type="domain" description="4Fe-4S ferredoxin-type" evidence="6">
    <location>
        <begin position="1"/>
        <end position="29"/>
    </location>
</feature>
<evidence type="ECO:0000313" key="7">
    <source>
        <dbReference type="EMBL" id="SVE10179.1"/>
    </source>
</evidence>
<dbReference type="InterPro" id="IPR051269">
    <property type="entry name" value="Fe-S_cluster_ET"/>
</dbReference>
<organism evidence="7">
    <name type="scientific">marine metagenome</name>
    <dbReference type="NCBI Taxonomy" id="408172"/>
    <lineage>
        <taxon>unclassified sequences</taxon>
        <taxon>metagenomes</taxon>
        <taxon>ecological metagenomes</taxon>
    </lineage>
</organism>
<sequence length="68" mass="7171">MRVIVDHVKCAGTGMCESFAPEVFEVQPDGSLVLLTDELPEGISKAVRAAAESCPVEAISLEEIGHTS</sequence>
<dbReference type="EMBL" id="UINC01194204">
    <property type="protein sequence ID" value="SVE10179.1"/>
    <property type="molecule type" value="Genomic_DNA"/>
</dbReference>
<keyword evidence="5" id="KW-0411">Iron-sulfur</keyword>
<dbReference type="InterPro" id="IPR017896">
    <property type="entry name" value="4Fe4S_Fe-S-bd"/>
</dbReference>
<evidence type="ECO:0000256" key="1">
    <source>
        <dbReference type="ARBA" id="ARBA00022448"/>
    </source>
</evidence>
<dbReference type="InterPro" id="IPR001080">
    <property type="entry name" value="3Fe4S_ferredoxin"/>
</dbReference>
<name>A0A383ARM8_9ZZZZ</name>
<accession>A0A383ARM8</accession>
<dbReference type="GO" id="GO:0005506">
    <property type="term" value="F:iron ion binding"/>
    <property type="evidence" value="ECO:0007669"/>
    <property type="project" value="InterPro"/>
</dbReference>
<dbReference type="PRINTS" id="PR00352">
    <property type="entry name" value="3FE4SFRDOXIN"/>
</dbReference>
<dbReference type="Gene3D" id="3.30.70.20">
    <property type="match status" value="1"/>
</dbReference>
<evidence type="ECO:0000259" key="6">
    <source>
        <dbReference type="PROSITE" id="PS51379"/>
    </source>
</evidence>